<feature type="repeat" description="PPR" evidence="3">
    <location>
        <begin position="250"/>
        <end position="284"/>
    </location>
</feature>
<dbReference type="PROSITE" id="PS51375">
    <property type="entry name" value="PPR"/>
    <property type="match status" value="3"/>
</dbReference>
<dbReference type="AlphaFoldDB" id="A0AAD7KWJ9"/>
<dbReference type="InterPro" id="IPR011990">
    <property type="entry name" value="TPR-like_helical_dom_sf"/>
</dbReference>
<dbReference type="GO" id="GO:0045727">
    <property type="term" value="P:positive regulation of translation"/>
    <property type="evidence" value="ECO:0007669"/>
    <property type="project" value="TreeGrafter"/>
</dbReference>
<dbReference type="FunFam" id="1.25.40.10:FF:000509">
    <property type="entry name" value="Pentatricopeptide repeat-containing protein At4g16390, chloroplastic"/>
    <property type="match status" value="1"/>
</dbReference>
<dbReference type="Proteomes" id="UP001163823">
    <property type="component" value="Chromosome 13"/>
</dbReference>
<dbReference type="PANTHER" id="PTHR47447">
    <property type="entry name" value="OS03G0856100 PROTEIN"/>
    <property type="match status" value="1"/>
</dbReference>
<accession>A0AAD7KWJ9</accession>
<dbReference type="PANTHER" id="PTHR47447:SF12">
    <property type="entry name" value="PENTATRICOPEPTIDE REPEAT-CONTAINING PROTEIN ATP4 HOMOLOG, CHLOROPLASTIC"/>
    <property type="match status" value="1"/>
</dbReference>
<feature type="region of interest" description="Disordered" evidence="4">
    <location>
        <begin position="53"/>
        <end position="87"/>
    </location>
</feature>
<keyword evidence="6" id="KW-1185">Reference proteome</keyword>
<feature type="compositionally biased region" description="Polar residues" evidence="4">
    <location>
        <begin position="53"/>
        <end position="72"/>
    </location>
</feature>
<dbReference type="GO" id="GO:0009570">
    <property type="term" value="C:chloroplast stroma"/>
    <property type="evidence" value="ECO:0007669"/>
    <property type="project" value="TreeGrafter"/>
</dbReference>
<dbReference type="InterPro" id="IPR002885">
    <property type="entry name" value="PPR_rpt"/>
</dbReference>
<dbReference type="GO" id="GO:0003729">
    <property type="term" value="F:mRNA binding"/>
    <property type="evidence" value="ECO:0007669"/>
    <property type="project" value="TreeGrafter"/>
</dbReference>
<dbReference type="Gene3D" id="1.25.40.10">
    <property type="entry name" value="Tetratricopeptide repeat domain"/>
    <property type="match status" value="1"/>
</dbReference>
<reference evidence="5" key="1">
    <citation type="journal article" date="2023" name="Science">
        <title>Elucidation of the pathway for biosynthesis of saponin adjuvants from the soapbark tree.</title>
        <authorList>
            <person name="Reed J."/>
            <person name="Orme A."/>
            <person name="El-Demerdash A."/>
            <person name="Owen C."/>
            <person name="Martin L.B.B."/>
            <person name="Misra R.C."/>
            <person name="Kikuchi S."/>
            <person name="Rejzek M."/>
            <person name="Martin A.C."/>
            <person name="Harkess A."/>
            <person name="Leebens-Mack J."/>
            <person name="Louveau T."/>
            <person name="Stephenson M.J."/>
            <person name="Osbourn A."/>
        </authorList>
    </citation>
    <scope>NUCLEOTIDE SEQUENCE</scope>
    <source>
        <strain evidence="5">S10</strain>
    </source>
</reference>
<evidence type="ECO:0000256" key="2">
    <source>
        <dbReference type="ARBA" id="ARBA00022737"/>
    </source>
</evidence>
<feature type="repeat" description="PPR" evidence="3">
    <location>
        <begin position="180"/>
        <end position="214"/>
    </location>
</feature>
<evidence type="ECO:0000313" key="5">
    <source>
        <dbReference type="EMBL" id="KAJ7946441.1"/>
    </source>
</evidence>
<comment type="similarity">
    <text evidence="1">Belongs to the PPR family. P subfamily.</text>
</comment>
<dbReference type="EMBL" id="JARAOO010000013">
    <property type="protein sequence ID" value="KAJ7946441.1"/>
    <property type="molecule type" value="Genomic_DNA"/>
</dbReference>
<dbReference type="GO" id="GO:0009658">
    <property type="term" value="P:chloroplast organization"/>
    <property type="evidence" value="ECO:0007669"/>
    <property type="project" value="UniProtKB-ARBA"/>
</dbReference>
<comment type="caution">
    <text evidence="5">The sequence shown here is derived from an EMBL/GenBank/DDBJ whole genome shotgun (WGS) entry which is preliminary data.</text>
</comment>
<dbReference type="GO" id="GO:0042134">
    <property type="term" value="F:rRNA primary transcript binding"/>
    <property type="evidence" value="ECO:0007669"/>
    <property type="project" value="TreeGrafter"/>
</dbReference>
<name>A0AAD7KWJ9_QUISA</name>
<keyword evidence="2" id="KW-0677">Repeat</keyword>
<evidence type="ECO:0000313" key="6">
    <source>
        <dbReference type="Proteomes" id="UP001163823"/>
    </source>
</evidence>
<feature type="repeat" description="PPR" evidence="3">
    <location>
        <begin position="215"/>
        <end position="249"/>
    </location>
</feature>
<evidence type="ECO:0000256" key="1">
    <source>
        <dbReference type="ARBA" id="ARBA00007626"/>
    </source>
</evidence>
<organism evidence="5 6">
    <name type="scientific">Quillaja saponaria</name>
    <name type="common">Soap bark tree</name>
    <dbReference type="NCBI Taxonomy" id="32244"/>
    <lineage>
        <taxon>Eukaryota</taxon>
        <taxon>Viridiplantae</taxon>
        <taxon>Streptophyta</taxon>
        <taxon>Embryophyta</taxon>
        <taxon>Tracheophyta</taxon>
        <taxon>Spermatophyta</taxon>
        <taxon>Magnoliopsida</taxon>
        <taxon>eudicotyledons</taxon>
        <taxon>Gunneridae</taxon>
        <taxon>Pentapetalae</taxon>
        <taxon>rosids</taxon>
        <taxon>fabids</taxon>
        <taxon>Fabales</taxon>
        <taxon>Quillajaceae</taxon>
        <taxon>Quillaja</taxon>
    </lineage>
</organism>
<proteinExistence type="inferred from homology"/>
<protein>
    <submittedName>
        <fullName evidence="5">Pentatricopeptide repeat-containing protein</fullName>
    </submittedName>
</protein>
<gene>
    <name evidence="5" type="ORF">O6P43_031375</name>
</gene>
<evidence type="ECO:0000256" key="4">
    <source>
        <dbReference type="SAM" id="MobiDB-lite"/>
    </source>
</evidence>
<sequence>MAYRLCSSSSSLLHERQPLCNSPSSSRKIGGRNFTYSWKISYLKPQSRTSSLHSSQVSLQEPITQVTENQSLVEDEEDSQYPDEKSTTSSKSYIWVNPRRPRATQLRKKSYNVRYNYLLKVAESLNSCTPSEEDVFEILRGVGEKILEKEAVIIINNMVNPEIAPLALKYFQKKLKLTKEVILYNVTFKVFLKCREFDRAEKLFDEMLERGVKPDTVTFSTIIGCARWSSLPNKAVEWFEKMPSFGCDPDDVTYSAMIDSYGKAGNADMALSLYDRARTEKWHIDTVTFSTLIKMNGMSGNFLMGA</sequence>
<dbReference type="NCBIfam" id="TIGR00756">
    <property type="entry name" value="PPR"/>
    <property type="match status" value="2"/>
</dbReference>
<dbReference type="Pfam" id="PF13041">
    <property type="entry name" value="PPR_2"/>
    <property type="match status" value="2"/>
</dbReference>
<evidence type="ECO:0000256" key="3">
    <source>
        <dbReference type="PROSITE-ProRule" id="PRU00708"/>
    </source>
</evidence>